<dbReference type="PANTHER" id="PTHR46696:SF1">
    <property type="entry name" value="CYTOCHROME P450 YJIB-RELATED"/>
    <property type="match status" value="1"/>
</dbReference>
<dbReference type="PANTHER" id="PTHR46696">
    <property type="entry name" value="P450, PUTATIVE (EUROFUNG)-RELATED"/>
    <property type="match status" value="1"/>
</dbReference>
<dbReference type="Pfam" id="PF00067">
    <property type="entry name" value="p450"/>
    <property type="match status" value="1"/>
</dbReference>
<dbReference type="Proteomes" id="UP001160499">
    <property type="component" value="Unassembled WGS sequence"/>
</dbReference>
<evidence type="ECO:0000256" key="3">
    <source>
        <dbReference type="SAM" id="MobiDB-lite"/>
    </source>
</evidence>
<gene>
    <name evidence="4" type="ORF">M2283_007006</name>
</gene>
<feature type="region of interest" description="Disordered" evidence="3">
    <location>
        <begin position="244"/>
        <end position="335"/>
    </location>
</feature>
<comment type="similarity">
    <text evidence="1 2">Belongs to the cytochrome P450 family.</text>
</comment>
<dbReference type="EMBL" id="JARXVH010000013">
    <property type="protein sequence ID" value="MDH6219667.1"/>
    <property type="molecule type" value="Genomic_DNA"/>
</dbReference>
<keyword evidence="2" id="KW-0479">Metal-binding</keyword>
<feature type="compositionally biased region" description="Low complexity" evidence="3">
    <location>
        <begin position="257"/>
        <end position="289"/>
    </location>
</feature>
<keyword evidence="2" id="KW-0349">Heme</keyword>
<keyword evidence="2" id="KW-0560">Oxidoreductase</keyword>
<proteinExistence type="inferred from homology"/>
<feature type="compositionally biased region" description="Pro residues" evidence="3">
    <location>
        <begin position="290"/>
        <end position="305"/>
    </location>
</feature>
<dbReference type="InterPro" id="IPR002397">
    <property type="entry name" value="Cyt_P450_B"/>
</dbReference>
<protein>
    <submittedName>
        <fullName evidence="4">Cytochrome P450</fullName>
    </submittedName>
</protein>
<dbReference type="SUPFAM" id="SSF48264">
    <property type="entry name" value="Cytochrome P450"/>
    <property type="match status" value="1"/>
</dbReference>
<sequence length="335" mass="35870">MDIVADLARPLPLTIICDLLDVPQKDRPALTAWSEPIAEAIGNSRLDADRNREASQSMADMLAYFRELLTSPETPPAPNSLRALVTAQAENTDQDPDELLANCALLLIAGHETTTHFIGNATLALLHHPHAADQLRKRPGLIPAAVEELLRYDAPVQLMLRRARHDLDLAGRTIAEGQTVLLVCGAANRDPAAFPDPHTLDFERPGGRHMAFGHGPHFCLGAALARLEATIVLEALLTRLPEPASPTCASTPPNPPSGSAASTSAASPAWTSPSPHRRTTTAPRARWQPTIPPAPSTTRPTPPCAPSGRSPVRQTRSPVSPPRGSHPRPPAEPWS</sequence>
<evidence type="ECO:0000256" key="2">
    <source>
        <dbReference type="RuleBase" id="RU000461"/>
    </source>
</evidence>
<keyword evidence="2" id="KW-0503">Monooxygenase</keyword>
<dbReference type="Gene3D" id="1.10.630.10">
    <property type="entry name" value="Cytochrome P450"/>
    <property type="match status" value="1"/>
</dbReference>
<comment type="caution">
    <text evidence="4">The sequence shown here is derived from an EMBL/GenBank/DDBJ whole genome shotgun (WGS) entry which is preliminary data.</text>
</comment>
<dbReference type="RefSeq" id="WP_280880466.1">
    <property type="nucleotide sequence ID" value="NZ_JARXVH010000013.1"/>
</dbReference>
<dbReference type="InterPro" id="IPR017972">
    <property type="entry name" value="Cyt_P450_CS"/>
</dbReference>
<evidence type="ECO:0000313" key="4">
    <source>
        <dbReference type="EMBL" id="MDH6219667.1"/>
    </source>
</evidence>
<dbReference type="PROSITE" id="PS00086">
    <property type="entry name" value="CYTOCHROME_P450"/>
    <property type="match status" value="1"/>
</dbReference>
<name>A0ABT6LTM4_9ACTN</name>
<keyword evidence="5" id="KW-1185">Reference proteome</keyword>
<organism evidence="4 5">
    <name type="scientific">Streptomyces pseudovenezuelae</name>
    <dbReference type="NCBI Taxonomy" id="67350"/>
    <lineage>
        <taxon>Bacteria</taxon>
        <taxon>Bacillati</taxon>
        <taxon>Actinomycetota</taxon>
        <taxon>Actinomycetes</taxon>
        <taxon>Kitasatosporales</taxon>
        <taxon>Streptomycetaceae</taxon>
        <taxon>Streptomyces</taxon>
        <taxon>Streptomyces aurantiacus group</taxon>
    </lineage>
</organism>
<dbReference type="PRINTS" id="PR00359">
    <property type="entry name" value="BP450"/>
</dbReference>
<evidence type="ECO:0000256" key="1">
    <source>
        <dbReference type="ARBA" id="ARBA00010617"/>
    </source>
</evidence>
<accession>A0ABT6LTM4</accession>
<dbReference type="InterPro" id="IPR036396">
    <property type="entry name" value="Cyt_P450_sf"/>
</dbReference>
<reference evidence="4 5" key="1">
    <citation type="submission" date="2023-04" db="EMBL/GenBank/DDBJ databases">
        <title>Forest soil microbial communities from Buena Vista Peninsula, Colon Province, Panama.</title>
        <authorList>
            <person name="Bouskill N."/>
        </authorList>
    </citation>
    <scope>NUCLEOTIDE SEQUENCE [LARGE SCALE GENOMIC DNA]</scope>
    <source>
        <strain evidence="4 5">GGS1</strain>
    </source>
</reference>
<keyword evidence="2" id="KW-0408">Iron</keyword>
<dbReference type="PRINTS" id="PR00385">
    <property type="entry name" value="P450"/>
</dbReference>
<dbReference type="InterPro" id="IPR001128">
    <property type="entry name" value="Cyt_P450"/>
</dbReference>
<evidence type="ECO:0000313" key="5">
    <source>
        <dbReference type="Proteomes" id="UP001160499"/>
    </source>
</evidence>